<accession>A0AAD5Q1N0</accession>
<dbReference type="Proteomes" id="UP000820818">
    <property type="component" value="Linkage Group LG1"/>
</dbReference>
<evidence type="ECO:0000313" key="3">
    <source>
        <dbReference type="Proteomes" id="UP000820818"/>
    </source>
</evidence>
<evidence type="ECO:0008006" key="4">
    <source>
        <dbReference type="Google" id="ProtNLM"/>
    </source>
</evidence>
<gene>
    <name evidence="2" type="ORF">GHT06_008007</name>
</gene>
<feature type="transmembrane region" description="Helical" evidence="1">
    <location>
        <begin position="136"/>
        <end position="154"/>
    </location>
</feature>
<protein>
    <recommendedName>
        <fullName evidence="4">Transmembrane protein</fullName>
    </recommendedName>
</protein>
<organism evidence="2 3">
    <name type="scientific">Daphnia sinensis</name>
    <dbReference type="NCBI Taxonomy" id="1820382"/>
    <lineage>
        <taxon>Eukaryota</taxon>
        <taxon>Metazoa</taxon>
        <taxon>Ecdysozoa</taxon>
        <taxon>Arthropoda</taxon>
        <taxon>Crustacea</taxon>
        <taxon>Branchiopoda</taxon>
        <taxon>Diplostraca</taxon>
        <taxon>Cladocera</taxon>
        <taxon>Anomopoda</taxon>
        <taxon>Daphniidae</taxon>
        <taxon>Daphnia</taxon>
        <taxon>Daphnia similis group</taxon>
    </lineage>
</organism>
<reference evidence="2 3" key="1">
    <citation type="submission" date="2022-05" db="EMBL/GenBank/DDBJ databases">
        <title>A multi-omics perspective on studying reproductive biology in Daphnia sinensis.</title>
        <authorList>
            <person name="Jia J."/>
        </authorList>
    </citation>
    <scope>NUCLEOTIDE SEQUENCE [LARGE SCALE GENOMIC DNA]</scope>
    <source>
        <strain evidence="2 3">WSL</strain>
    </source>
</reference>
<proteinExistence type="predicted"/>
<keyword evidence="1" id="KW-0472">Membrane</keyword>
<keyword evidence="3" id="KW-1185">Reference proteome</keyword>
<name>A0AAD5Q1N0_9CRUS</name>
<keyword evidence="1" id="KW-1133">Transmembrane helix</keyword>
<feature type="transmembrane region" description="Helical" evidence="1">
    <location>
        <begin position="195"/>
        <end position="217"/>
    </location>
</feature>
<comment type="caution">
    <text evidence="2">The sequence shown here is derived from an EMBL/GenBank/DDBJ whole genome shotgun (WGS) entry which is preliminary data.</text>
</comment>
<keyword evidence="1" id="KW-0812">Transmembrane</keyword>
<evidence type="ECO:0000256" key="1">
    <source>
        <dbReference type="SAM" id="Phobius"/>
    </source>
</evidence>
<sequence length="224" mass="24740">MSDTPTIEKTSIAEIEKTALPVTEETAIPMTEQATVPTIEMDNDESNESELVPDPDVPASSELCQGTDDFLPVMKRNVEAVNATFGVLVFFTQLWALLVSSGNVDIDPSGFLVGIYLVMLPSFGKFEKVTKVDLTRYLIAFAMMLGAMLIALHFRSVSVCENCDCTTISSSPVPLDLSKTKNFQWLNQQIFIKSLMMSCGIWLVIVNGFFLGVLVFYRPKVKSC</sequence>
<feature type="transmembrane region" description="Helical" evidence="1">
    <location>
        <begin position="80"/>
        <end position="100"/>
    </location>
</feature>
<evidence type="ECO:0000313" key="2">
    <source>
        <dbReference type="EMBL" id="KAI9564269.1"/>
    </source>
</evidence>
<feature type="transmembrane region" description="Helical" evidence="1">
    <location>
        <begin position="106"/>
        <end position="124"/>
    </location>
</feature>
<dbReference type="EMBL" id="WJBH02000001">
    <property type="protein sequence ID" value="KAI9564269.1"/>
    <property type="molecule type" value="Genomic_DNA"/>
</dbReference>
<dbReference type="AlphaFoldDB" id="A0AAD5Q1N0"/>